<dbReference type="InterPro" id="IPR013766">
    <property type="entry name" value="Thioredoxin_domain"/>
</dbReference>
<dbReference type="PANTHER" id="PTHR11592:SF78">
    <property type="entry name" value="GLUTATHIONE PEROXIDASE"/>
    <property type="match status" value="1"/>
</dbReference>
<dbReference type="AlphaFoldDB" id="V2Z7Y0"/>
<dbReference type="CDD" id="cd00340">
    <property type="entry name" value="GSH_Peroxidase"/>
    <property type="match status" value="1"/>
</dbReference>
<dbReference type="PANTHER" id="PTHR11592">
    <property type="entry name" value="GLUTATHIONE PEROXIDASE"/>
    <property type="match status" value="1"/>
</dbReference>
<dbReference type="FunFam" id="3.40.30.10:FF:000010">
    <property type="entry name" value="Glutathione peroxidase"/>
    <property type="match status" value="1"/>
</dbReference>
<name>V2Z7Y0_9FIRM</name>
<dbReference type="PIRSF" id="PIRSF000303">
    <property type="entry name" value="Glutathion_perox"/>
    <property type="match status" value="1"/>
</dbReference>
<reference evidence="7 8" key="1">
    <citation type="submission" date="2013-06" db="EMBL/GenBank/DDBJ databases">
        <authorList>
            <person name="Weinstock G."/>
            <person name="Sodergren E."/>
            <person name="Clifton S."/>
            <person name="Fulton L."/>
            <person name="Fulton B."/>
            <person name="Courtney L."/>
            <person name="Fronick C."/>
            <person name="Harrison M."/>
            <person name="Strong C."/>
            <person name="Farmer C."/>
            <person name="Delahaunty K."/>
            <person name="Markovic C."/>
            <person name="Hall O."/>
            <person name="Minx P."/>
            <person name="Tomlinson C."/>
            <person name="Mitreva M."/>
            <person name="Nelson J."/>
            <person name="Hou S."/>
            <person name="Wollam A."/>
            <person name="Pepin K.H."/>
            <person name="Johnson M."/>
            <person name="Bhonagiri V."/>
            <person name="Nash W.E."/>
            <person name="Warren W."/>
            <person name="Chinwalla A."/>
            <person name="Mardis E.R."/>
            <person name="Wilson R.K."/>
        </authorList>
    </citation>
    <scope>NUCLEOTIDE SEQUENCE [LARGE SCALE GENOMIC DNA]</scope>
    <source>
        <strain evidence="7 8">ATCC 51271</strain>
    </source>
</reference>
<evidence type="ECO:0000256" key="4">
    <source>
        <dbReference type="PIRSR" id="PIRSR000303-1"/>
    </source>
</evidence>
<dbReference type="InterPro" id="IPR000889">
    <property type="entry name" value="Glutathione_peroxidase"/>
</dbReference>
<organism evidence="7 8">
    <name type="scientific">Catonella morbi ATCC 51271</name>
    <dbReference type="NCBI Taxonomy" id="592026"/>
    <lineage>
        <taxon>Bacteria</taxon>
        <taxon>Bacillati</taxon>
        <taxon>Bacillota</taxon>
        <taxon>Clostridia</taxon>
        <taxon>Lachnospirales</taxon>
        <taxon>Lachnospiraceae</taxon>
        <taxon>Catonella</taxon>
    </lineage>
</organism>
<evidence type="ECO:0000313" key="8">
    <source>
        <dbReference type="Proteomes" id="UP000018227"/>
    </source>
</evidence>
<dbReference type="PROSITE" id="PS00460">
    <property type="entry name" value="GLUTATHIONE_PEROXID_1"/>
    <property type="match status" value="1"/>
</dbReference>
<gene>
    <name evidence="7" type="ORF">GCWU0000282_001913</name>
</gene>
<dbReference type="PRINTS" id="PR01011">
    <property type="entry name" value="GLUTPROXDASE"/>
</dbReference>
<dbReference type="GO" id="GO:0004601">
    <property type="term" value="F:peroxidase activity"/>
    <property type="evidence" value="ECO:0007669"/>
    <property type="project" value="UniProtKB-KW"/>
</dbReference>
<dbReference type="GO" id="GO:0034599">
    <property type="term" value="P:cellular response to oxidative stress"/>
    <property type="evidence" value="ECO:0007669"/>
    <property type="project" value="TreeGrafter"/>
</dbReference>
<evidence type="ECO:0000313" key="7">
    <source>
        <dbReference type="EMBL" id="ESL03040.1"/>
    </source>
</evidence>
<dbReference type="Pfam" id="PF00255">
    <property type="entry name" value="GSHPx"/>
    <property type="match status" value="1"/>
</dbReference>
<dbReference type="PROSITE" id="PS00763">
    <property type="entry name" value="GLUTATHIONE_PEROXID_2"/>
    <property type="match status" value="1"/>
</dbReference>
<dbReference type="RefSeq" id="WP_023354782.1">
    <property type="nucleotide sequence ID" value="NZ_KI535368.1"/>
</dbReference>
<evidence type="ECO:0000256" key="2">
    <source>
        <dbReference type="ARBA" id="ARBA00022559"/>
    </source>
</evidence>
<dbReference type="InterPro" id="IPR036249">
    <property type="entry name" value="Thioredoxin-like_sf"/>
</dbReference>
<evidence type="ECO:0000256" key="5">
    <source>
        <dbReference type="RuleBase" id="RU000499"/>
    </source>
</evidence>
<dbReference type="Gene3D" id="3.40.30.10">
    <property type="entry name" value="Glutaredoxin"/>
    <property type="match status" value="1"/>
</dbReference>
<dbReference type="eggNOG" id="COG0386">
    <property type="taxonomic scope" value="Bacteria"/>
</dbReference>
<dbReference type="PROSITE" id="PS51355">
    <property type="entry name" value="GLUTATHIONE_PEROXID_3"/>
    <property type="match status" value="1"/>
</dbReference>
<dbReference type="PROSITE" id="PS51352">
    <property type="entry name" value="THIOREDOXIN_2"/>
    <property type="match status" value="1"/>
</dbReference>
<dbReference type="InterPro" id="IPR029759">
    <property type="entry name" value="GPX_AS"/>
</dbReference>
<dbReference type="EMBL" id="ACIL03000013">
    <property type="protein sequence ID" value="ESL03040.1"/>
    <property type="molecule type" value="Genomic_DNA"/>
</dbReference>
<evidence type="ECO:0000259" key="6">
    <source>
        <dbReference type="PROSITE" id="PS51352"/>
    </source>
</evidence>
<dbReference type="Proteomes" id="UP000018227">
    <property type="component" value="Unassembled WGS sequence"/>
</dbReference>
<evidence type="ECO:0000256" key="3">
    <source>
        <dbReference type="ARBA" id="ARBA00023002"/>
    </source>
</evidence>
<sequence>MSFYDFKARLINGREVSLEEYKDKVVLVVNTASKCGFTPQLTGLTKLYEKYSDKGFVILGFPCNQFGKQDPDSETRNACLLNYGVSFPMFDKIDVNGANAHPLFNYLKEEAGGILGNDIKWNFTKFLIDRNGKVEKRFSPLTKPEKIETYITELL</sequence>
<dbReference type="SUPFAM" id="SSF52833">
    <property type="entry name" value="Thioredoxin-like"/>
    <property type="match status" value="1"/>
</dbReference>
<keyword evidence="3 5" id="KW-0560">Oxidoreductase</keyword>
<dbReference type="HOGENOM" id="CLU_029507_4_0_9"/>
<comment type="similarity">
    <text evidence="1 5">Belongs to the glutathione peroxidase family.</text>
</comment>
<proteinExistence type="inferred from homology"/>
<keyword evidence="8" id="KW-1185">Reference proteome</keyword>
<accession>V2Z7Y0</accession>
<evidence type="ECO:0000256" key="1">
    <source>
        <dbReference type="ARBA" id="ARBA00006926"/>
    </source>
</evidence>
<dbReference type="InterPro" id="IPR029760">
    <property type="entry name" value="GPX_CS"/>
</dbReference>
<comment type="caution">
    <text evidence="7">The sequence shown here is derived from an EMBL/GenBank/DDBJ whole genome shotgun (WGS) entry which is preliminary data.</text>
</comment>
<keyword evidence="2 5" id="KW-0575">Peroxidase</keyword>
<feature type="domain" description="Thioredoxin" evidence="6">
    <location>
        <begin position="1"/>
        <end position="155"/>
    </location>
</feature>
<dbReference type="STRING" id="592026.GCWU0000282_001913"/>
<protein>
    <recommendedName>
        <fullName evidence="5">Glutathione peroxidase</fullName>
    </recommendedName>
</protein>
<feature type="active site" evidence="4">
    <location>
        <position position="35"/>
    </location>
</feature>
<dbReference type="OrthoDB" id="9809733at2"/>